<dbReference type="AlphaFoldDB" id="A0A9P8RWT4"/>
<dbReference type="KEGG" id="ssao:94300255"/>
<dbReference type="GO" id="GO:0016301">
    <property type="term" value="F:kinase activity"/>
    <property type="evidence" value="ECO:0007669"/>
    <property type="project" value="UniProtKB-KW"/>
</dbReference>
<keyword evidence="1" id="KW-0418">Kinase</keyword>
<keyword evidence="2" id="KW-1185">Reference proteome</keyword>
<keyword evidence="1" id="KW-0808">Transferase</keyword>
<name>A0A9P8RWT4_9EUKA</name>
<dbReference type="GeneID" id="94300255"/>
<dbReference type="EMBL" id="AUWU02000006">
    <property type="protein sequence ID" value="KAH0572030.1"/>
    <property type="molecule type" value="Genomic_DNA"/>
</dbReference>
<protein>
    <submittedName>
        <fullName evidence="1">Aspartate kinase I domain-containing protein</fullName>
    </submittedName>
</protein>
<comment type="caution">
    <text evidence="1">The sequence shown here is derived from an EMBL/GenBank/DDBJ whole genome shotgun (WGS) entry which is preliminary data.</text>
</comment>
<gene>
    <name evidence="1" type="ORF">SS50377_26232</name>
</gene>
<dbReference type="Proteomes" id="UP000018208">
    <property type="component" value="Unassembled WGS sequence"/>
</dbReference>
<proteinExistence type="predicted"/>
<evidence type="ECO:0000313" key="2">
    <source>
        <dbReference type="Proteomes" id="UP000018208"/>
    </source>
</evidence>
<reference evidence="1 2" key="1">
    <citation type="journal article" date="2014" name="PLoS Genet.">
        <title>The Genome of Spironucleus salmonicida Highlights a Fish Pathogen Adapted to Fluctuating Environments.</title>
        <authorList>
            <person name="Xu F."/>
            <person name="Jerlstrom-Hultqvist J."/>
            <person name="Einarsson E."/>
            <person name="Astvaldsson A."/>
            <person name="Svard S.G."/>
            <person name="Andersson J.O."/>
        </authorList>
    </citation>
    <scope>NUCLEOTIDE SEQUENCE [LARGE SCALE GENOMIC DNA]</scope>
    <source>
        <strain evidence="1 2">ATCC 50377</strain>
    </source>
</reference>
<dbReference type="RefSeq" id="XP_067762803.1">
    <property type="nucleotide sequence ID" value="XM_067910047.1"/>
</dbReference>
<accession>A0A9P8RWT4</accession>
<sequence length="184" mass="22320">MQLNHTKLVQSDTKGILQALQQVSQQYLKKEISLQEYYQKSQQYKLQHLHIKLLKYKVSKDNLNYNEAILLKQHILKQERSCHTSNQIKLKLITTPNIKKNISTELFQRIKQNKLINITLHQKYVSQQYKTRETNLLNAKIEKFKDVLENLYEYTLRSYFRKLTQIDIQYTYYYQGIRFKNQNQ</sequence>
<organism evidence="1 2">
    <name type="scientific">Spironucleus salmonicida</name>
    <dbReference type="NCBI Taxonomy" id="348837"/>
    <lineage>
        <taxon>Eukaryota</taxon>
        <taxon>Metamonada</taxon>
        <taxon>Diplomonadida</taxon>
        <taxon>Hexamitidae</taxon>
        <taxon>Hexamitinae</taxon>
        <taxon>Spironucleus</taxon>
    </lineage>
</organism>
<evidence type="ECO:0000313" key="1">
    <source>
        <dbReference type="EMBL" id="KAH0572030.1"/>
    </source>
</evidence>